<evidence type="ECO:0000313" key="3">
    <source>
        <dbReference type="EMBL" id="EER15202.1"/>
    </source>
</evidence>
<evidence type="ECO:0000259" key="2">
    <source>
        <dbReference type="Pfam" id="PF06294"/>
    </source>
</evidence>
<dbReference type="OMA" id="RCEYLLY"/>
<dbReference type="OrthoDB" id="62528at2759"/>
<proteinExistence type="predicted"/>
<feature type="region of interest" description="Disordered" evidence="1">
    <location>
        <begin position="130"/>
        <end position="172"/>
    </location>
</feature>
<dbReference type="PANTHER" id="PTHR12509">
    <property type="entry name" value="SPERMATOGENESIS-ASSOCIATED 4-RELATED"/>
    <property type="match status" value="1"/>
</dbReference>
<evidence type="ECO:0000313" key="4">
    <source>
        <dbReference type="Proteomes" id="UP000007800"/>
    </source>
</evidence>
<dbReference type="GeneID" id="9046004"/>
<dbReference type="PANTHER" id="PTHR12509:SF8">
    <property type="entry name" value="SPERMATOGENESIS-ASSOCIATED PROTEIN 4"/>
    <property type="match status" value="1"/>
</dbReference>
<dbReference type="Gene3D" id="1.10.418.10">
    <property type="entry name" value="Calponin-like domain"/>
    <property type="match status" value="1"/>
</dbReference>
<dbReference type="InterPro" id="IPR052111">
    <property type="entry name" value="Spermatogenesis_Ciliary_MAP"/>
</dbReference>
<gene>
    <name evidence="3" type="ORF">Pmar_PMAR006932</name>
</gene>
<dbReference type="InParanoid" id="C5KJU4"/>
<dbReference type="RefSeq" id="XP_002783406.1">
    <property type="nucleotide sequence ID" value="XM_002783360.1"/>
</dbReference>
<protein>
    <recommendedName>
        <fullName evidence="2">CH-like domain-containing protein</fullName>
    </recommendedName>
</protein>
<organism evidence="4">
    <name type="scientific">Perkinsus marinus (strain ATCC 50983 / TXsc)</name>
    <dbReference type="NCBI Taxonomy" id="423536"/>
    <lineage>
        <taxon>Eukaryota</taxon>
        <taxon>Sar</taxon>
        <taxon>Alveolata</taxon>
        <taxon>Perkinsozoa</taxon>
        <taxon>Perkinsea</taxon>
        <taxon>Perkinsida</taxon>
        <taxon>Perkinsidae</taxon>
        <taxon>Perkinsus</taxon>
    </lineage>
</organism>
<dbReference type="InterPro" id="IPR036872">
    <property type="entry name" value="CH_dom_sf"/>
</dbReference>
<dbReference type="Proteomes" id="UP000007800">
    <property type="component" value="Unassembled WGS sequence"/>
</dbReference>
<evidence type="ECO:0000256" key="1">
    <source>
        <dbReference type="SAM" id="MobiDB-lite"/>
    </source>
</evidence>
<dbReference type="InterPro" id="IPR010441">
    <property type="entry name" value="CH_2"/>
</dbReference>
<dbReference type="Pfam" id="PF06294">
    <property type="entry name" value="CH_2"/>
    <property type="match status" value="1"/>
</dbReference>
<feature type="domain" description="CH-like" evidence="2">
    <location>
        <begin position="1"/>
        <end position="54"/>
    </location>
</feature>
<dbReference type="GO" id="GO:0008017">
    <property type="term" value="F:microtubule binding"/>
    <property type="evidence" value="ECO:0007669"/>
    <property type="project" value="TreeGrafter"/>
</dbReference>
<keyword evidence="4" id="KW-1185">Reference proteome</keyword>
<dbReference type="GO" id="GO:0005930">
    <property type="term" value="C:axoneme"/>
    <property type="evidence" value="ECO:0007669"/>
    <property type="project" value="TreeGrafter"/>
</dbReference>
<dbReference type="EMBL" id="GG673648">
    <property type="protein sequence ID" value="EER15202.1"/>
    <property type="molecule type" value="Genomic_DNA"/>
</dbReference>
<name>C5KJU4_PERM5</name>
<dbReference type="GO" id="GO:0051493">
    <property type="term" value="P:regulation of cytoskeleton organization"/>
    <property type="evidence" value="ECO:0007669"/>
    <property type="project" value="TreeGrafter"/>
</dbReference>
<dbReference type="AlphaFoldDB" id="C5KJU4"/>
<accession>C5KJU4</accession>
<reference evidence="3 4" key="1">
    <citation type="submission" date="2008-07" db="EMBL/GenBank/DDBJ databases">
        <authorList>
            <person name="El-Sayed N."/>
            <person name="Caler E."/>
            <person name="Inman J."/>
            <person name="Amedeo P."/>
            <person name="Hass B."/>
            <person name="Wortman J."/>
        </authorList>
    </citation>
    <scope>NUCLEOTIDE SEQUENCE [LARGE SCALE GENOMIC DNA]</scope>
    <source>
        <strain evidence="4">ATCC 50983 / TXsc</strain>
    </source>
</reference>
<feature type="region of interest" description="Disordered" evidence="1">
    <location>
        <begin position="64"/>
        <end position="88"/>
    </location>
</feature>
<sequence>MHSFDPGLSLATKQNNWETLFKFFKKYNVDITVEDFEPVIHSCPGAGINIVTKAYYILTKRRLGGSGSKTGSREESTSSVVHGGVDSDAPNYAKNTASVVLKDPEIDRTVDDNARVVKALIALDAHNQEQLSEKARTGSNDSQYRLYPQGRPDVGQNEEELEPGEQGGDEPITVREAREKLLAAMLDPCEPSDEFTGSGLQRRHIGLEALGSAEGPSQGGAVSVLEVIKSIVTAAVEEHPQGGSALLQSLGPQKDVMRTLLESDSTIPAEVVMSALAAIKDQAARLAPMLVDNPVEVWRLWKIFEKGFKTVPEDSPVLPRLAELMYAIGTAMRAVDPQLTASAAKDGFVGATAEDVLEMLHALREEIVYCYGGRMGEVLPPLVRCMNFIITLRLVADYEDPAGRALADVYIYYALQGVDSSSYQARTRGLGILLELAASSCVLTEVIREATVKTIIAATVEEVESGTCLGWEQQAVVLALLLTFLDVAVRGSSEGVSADAEDDIQTREALALLVKLISGTASVEVRQIALVALAKSSTLEAFEGLLMEPFLEAVIGSPDEIRRRRALAELSTSHCLGTLSYGITQRGRCAYGLVVFTSVGGASIGIGFRPSESQVLGSFLSVGEEAVDSAAAHTWIKLFRSLRWTGPSHDLAIDVLAVVLYSPPS</sequence>